<reference evidence="10 11" key="1">
    <citation type="journal article" date="2023" name="Nucleic Acids Res.">
        <title>The hologenome of Daphnia magna reveals possible DNA methylation and microbiome-mediated evolution of the host genome.</title>
        <authorList>
            <person name="Chaturvedi A."/>
            <person name="Li X."/>
            <person name="Dhandapani V."/>
            <person name="Marshall H."/>
            <person name="Kissane S."/>
            <person name="Cuenca-Cambronero M."/>
            <person name="Asole G."/>
            <person name="Calvet F."/>
            <person name="Ruiz-Romero M."/>
            <person name="Marangio P."/>
            <person name="Guigo R."/>
            <person name="Rago D."/>
            <person name="Mirbahai L."/>
            <person name="Eastwood N."/>
            <person name="Colbourne J.K."/>
            <person name="Zhou J."/>
            <person name="Mallon E."/>
            <person name="Orsini L."/>
        </authorList>
    </citation>
    <scope>NUCLEOTIDE SEQUENCE [LARGE SCALE GENOMIC DNA]</scope>
    <source>
        <strain evidence="10">LRV0_1</strain>
    </source>
</reference>
<name>A0ABQ9Z5G0_9CRUS</name>
<dbReference type="Pfam" id="PF00498">
    <property type="entry name" value="FHA"/>
    <property type="match status" value="1"/>
</dbReference>
<evidence type="ECO:0000256" key="5">
    <source>
        <dbReference type="ARBA" id="ARBA00023204"/>
    </source>
</evidence>
<dbReference type="InterPro" id="IPR000253">
    <property type="entry name" value="FHA_dom"/>
</dbReference>
<dbReference type="InterPro" id="IPR032429">
    <property type="entry name" value="Nibrin_BRCT2"/>
</dbReference>
<dbReference type="PANTHER" id="PTHR12162">
    <property type="entry name" value="NIBRIN-RELATED"/>
    <property type="match status" value="1"/>
</dbReference>
<keyword evidence="3" id="KW-0158">Chromosome</keyword>
<comment type="caution">
    <text evidence="10">The sequence shown here is derived from an EMBL/GenBank/DDBJ whole genome shotgun (WGS) entry which is preliminary data.</text>
</comment>
<feature type="compositionally biased region" description="Low complexity" evidence="8">
    <location>
        <begin position="447"/>
        <end position="458"/>
    </location>
</feature>
<sequence>MWFIQRKSDGQTVYLLNKEYDVGRRKCTIEVSDDLSVSRQHLKLTVDYSPLTQVSGQPTLKIMDLGSTYGVFINPSTTNTGKVEPKTWVNLEADSSFHFGVKNEWIVKWKNISVVCSALGSAERRRLNKELTMLGAESLSEWQHGITHLVTDKIMLTQKVLDSLLAAIPIVVVDFFEKWVSLLEQDPYSPLPDASQYTPQIGPALGQFGKQSFIPKEERKSLFLGKTFLFASSNELKSSMAIAAKRAGGNITSDFEAINTEGVVLMECANSPPDYARLVTSLSSRGERSIPQSEIGLAILSCSVEIYCNPRARLASEHSQGCSKPAKASFQCSFRDEETQLATQPFNHKKESEEPPCKRNKIENPTPESHQVHQPPTKRIHLDDEAAATCEIRPSDKDNDEILKRKSVKPKSGPLCSGRTNVSVKTEDRKNIMDSSVPQKLHAEFFSRQSSDSSSTLSTNVNPGETSHFQDTRHTTKSEVGKSIPACLPNKARKSFRSNDQKLKAVNQSVVRSAGLELTSTLPSTSQLKSLSRTSLNGTMGNDQSRSQWHGCSSPGKLNTSKLIVKTNLVRPEVFDKSSSQKSQNQLKETQVITRIKSMKIASLKEGKWTTK</sequence>
<protein>
    <recommendedName>
        <fullName evidence="9">FHA domain-containing protein</fullName>
    </recommendedName>
</protein>
<evidence type="ECO:0000256" key="1">
    <source>
        <dbReference type="ARBA" id="ARBA00004123"/>
    </source>
</evidence>
<dbReference type="SUPFAM" id="SSF49879">
    <property type="entry name" value="SMAD/FHA domain"/>
    <property type="match status" value="1"/>
</dbReference>
<evidence type="ECO:0000313" key="10">
    <source>
        <dbReference type="EMBL" id="KAK4008127.1"/>
    </source>
</evidence>
<dbReference type="SUPFAM" id="SSF52113">
    <property type="entry name" value="BRCT domain"/>
    <property type="match status" value="1"/>
</dbReference>
<dbReference type="InterPro" id="IPR008984">
    <property type="entry name" value="SMAD_FHA_dom_sf"/>
</dbReference>
<evidence type="ECO:0000256" key="7">
    <source>
        <dbReference type="ARBA" id="ARBA00044757"/>
    </source>
</evidence>
<dbReference type="InterPro" id="IPR040227">
    <property type="entry name" value="Nibrin-rel"/>
</dbReference>
<dbReference type="Proteomes" id="UP001234178">
    <property type="component" value="Unassembled WGS sequence"/>
</dbReference>
<feature type="compositionally biased region" description="Basic and acidic residues" evidence="8">
    <location>
        <begin position="468"/>
        <end position="480"/>
    </location>
</feature>
<keyword evidence="5" id="KW-0234">DNA repair</keyword>
<dbReference type="Pfam" id="PF16508">
    <property type="entry name" value="NIBRIN_BRCT_II"/>
    <property type="match status" value="1"/>
</dbReference>
<dbReference type="Gene3D" id="3.40.50.10980">
    <property type="entry name" value="Nibrin, BRCT2 domain"/>
    <property type="match status" value="1"/>
</dbReference>
<dbReference type="Gene3D" id="3.40.50.10190">
    <property type="entry name" value="BRCT domain"/>
    <property type="match status" value="1"/>
</dbReference>
<accession>A0ABQ9Z5G0</accession>
<dbReference type="InterPro" id="IPR043014">
    <property type="entry name" value="Nibrin_BRCT2_sf"/>
</dbReference>
<keyword evidence="11" id="KW-1185">Reference proteome</keyword>
<feature type="compositionally biased region" description="Basic and acidic residues" evidence="8">
    <location>
        <begin position="393"/>
        <end position="404"/>
    </location>
</feature>
<evidence type="ECO:0000256" key="3">
    <source>
        <dbReference type="ARBA" id="ARBA00022454"/>
    </source>
</evidence>
<keyword evidence="6" id="KW-0539">Nucleus</keyword>
<dbReference type="PROSITE" id="PS50006">
    <property type="entry name" value="FHA_DOMAIN"/>
    <property type="match status" value="1"/>
</dbReference>
<evidence type="ECO:0000256" key="2">
    <source>
        <dbReference type="ARBA" id="ARBA00004286"/>
    </source>
</evidence>
<dbReference type="InterPro" id="IPR036420">
    <property type="entry name" value="BRCT_dom_sf"/>
</dbReference>
<feature type="domain" description="FHA" evidence="9">
    <location>
        <begin position="14"/>
        <end position="78"/>
    </location>
</feature>
<gene>
    <name evidence="10" type="ORF">OUZ56_013281</name>
</gene>
<dbReference type="CDD" id="cd22667">
    <property type="entry name" value="FHA_NBN"/>
    <property type="match status" value="1"/>
</dbReference>
<comment type="subcellular location">
    <subcellularLocation>
        <location evidence="2">Chromosome</location>
    </subcellularLocation>
    <subcellularLocation>
        <location evidence="1">Nucleus</location>
    </subcellularLocation>
</comment>
<organism evidence="10 11">
    <name type="scientific">Daphnia magna</name>
    <dbReference type="NCBI Taxonomy" id="35525"/>
    <lineage>
        <taxon>Eukaryota</taxon>
        <taxon>Metazoa</taxon>
        <taxon>Ecdysozoa</taxon>
        <taxon>Arthropoda</taxon>
        <taxon>Crustacea</taxon>
        <taxon>Branchiopoda</taxon>
        <taxon>Diplostraca</taxon>
        <taxon>Cladocera</taxon>
        <taxon>Anomopoda</taxon>
        <taxon>Daphniidae</taxon>
        <taxon>Daphnia</taxon>
    </lineage>
</organism>
<evidence type="ECO:0000256" key="4">
    <source>
        <dbReference type="ARBA" id="ARBA00022763"/>
    </source>
</evidence>
<dbReference type="Gene3D" id="2.60.200.20">
    <property type="match status" value="1"/>
</dbReference>
<dbReference type="EMBL" id="JAOYFB010000002">
    <property type="protein sequence ID" value="KAK4008127.1"/>
    <property type="molecule type" value="Genomic_DNA"/>
</dbReference>
<evidence type="ECO:0000256" key="6">
    <source>
        <dbReference type="ARBA" id="ARBA00023242"/>
    </source>
</evidence>
<feature type="compositionally biased region" description="Basic and acidic residues" evidence="8">
    <location>
        <begin position="348"/>
        <end position="362"/>
    </location>
</feature>
<proteinExistence type="inferred from homology"/>
<feature type="region of interest" description="Disordered" evidence="8">
    <location>
        <begin position="341"/>
        <end position="501"/>
    </location>
</feature>
<comment type="similarity">
    <text evidence="7">Belongs to the Nibrin family.</text>
</comment>
<evidence type="ECO:0000259" key="9">
    <source>
        <dbReference type="PROSITE" id="PS50006"/>
    </source>
</evidence>
<evidence type="ECO:0000313" key="11">
    <source>
        <dbReference type="Proteomes" id="UP001234178"/>
    </source>
</evidence>
<dbReference type="PANTHER" id="PTHR12162:SF0">
    <property type="entry name" value="NIBRIN"/>
    <property type="match status" value="1"/>
</dbReference>
<keyword evidence="4" id="KW-0227">DNA damage</keyword>
<evidence type="ECO:0000256" key="8">
    <source>
        <dbReference type="SAM" id="MobiDB-lite"/>
    </source>
</evidence>